<protein>
    <submittedName>
        <fullName evidence="1">Uncharacterized protein</fullName>
    </submittedName>
</protein>
<dbReference type="OrthoDB" id="1263809at2"/>
<dbReference type="KEGG" id="emg:BBD33_15080"/>
<proteinExistence type="predicted"/>
<dbReference type="Proteomes" id="UP000188947">
    <property type="component" value="Unassembled WGS sequence"/>
</dbReference>
<reference evidence="1 2" key="1">
    <citation type="submission" date="2016-11" db="EMBL/GenBank/DDBJ databases">
        <title>Genome sequence and comparative genomic analysis of clinical strain Elizabethkingia meningoseptica 61421 PRCM.</title>
        <authorList>
            <person name="Wang M."/>
            <person name="Hu S."/>
            <person name="Cao L."/>
            <person name="Jiang T."/>
            <person name="Zhou Y."/>
            <person name="Ming D."/>
        </authorList>
    </citation>
    <scope>NUCLEOTIDE SEQUENCE [LARGE SCALE GENOMIC DNA]</scope>
    <source>
        <strain evidence="1 2">61421 PRCM</strain>
    </source>
</reference>
<dbReference type="GeneID" id="48545091"/>
<dbReference type="RefSeq" id="WP_016200473.1">
    <property type="nucleotide sequence ID" value="NZ_CP014338.1"/>
</dbReference>
<keyword evidence="2" id="KW-1185">Reference proteome</keyword>
<accession>A0A1V3U3I2</accession>
<dbReference type="AlphaFoldDB" id="A0A1V3U3I2"/>
<name>A0A1V3U3I2_ELIME</name>
<dbReference type="STRING" id="238.BBD35_17355"/>
<evidence type="ECO:0000313" key="2">
    <source>
        <dbReference type="Proteomes" id="UP000188947"/>
    </source>
</evidence>
<gene>
    <name evidence="1" type="ORF">BMF97_04755</name>
</gene>
<sequence length="71" mass="8636">MKQNGIEYYFSFIGKGKDEIYAGLKEKFNCYPDNIWICEIRKTWWGQRMFLVLKFDEQNILKNITIEIHIL</sequence>
<comment type="caution">
    <text evidence="1">The sequence shown here is derived from an EMBL/GenBank/DDBJ whole genome shotgun (WGS) entry which is preliminary data.</text>
</comment>
<organism evidence="1 2">
    <name type="scientific">Elizabethkingia meningoseptica</name>
    <name type="common">Chryseobacterium meningosepticum</name>
    <dbReference type="NCBI Taxonomy" id="238"/>
    <lineage>
        <taxon>Bacteria</taxon>
        <taxon>Pseudomonadati</taxon>
        <taxon>Bacteroidota</taxon>
        <taxon>Flavobacteriia</taxon>
        <taxon>Flavobacteriales</taxon>
        <taxon>Weeksellaceae</taxon>
        <taxon>Elizabethkingia</taxon>
    </lineage>
</organism>
<dbReference type="EMBL" id="MPOG01000007">
    <property type="protein sequence ID" value="OOH96591.1"/>
    <property type="molecule type" value="Genomic_DNA"/>
</dbReference>
<evidence type="ECO:0000313" key="1">
    <source>
        <dbReference type="EMBL" id="OOH96591.1"/>
    </source>
</evidence>